<accession>A0A926KVK1</accession>
<keyword evidence="2" id="KW-0378">Hydrolase</keyword>
<dbReference type="EMBL" id="JACVVD010000009">
    <property type="protein sequence ID" value="MBD0382988.1"/>
    <property type="molecule type" value="Genomic_DNA"/>
</dbReference>
<gene>
    <name evidence="8" type="ORF">ICC18_23025</name>
</gene>
<evidence type="ECO:0000259" key="6">
    <source>
        <dbReference type="Pfam" id="PF02492"/>
    </source>
</evidence>
<dbReference type="GO" id="GO:0000166">
    <property type="term" value="F:nucleotide binding"/>
    <property type="evidence" value="ECO:0007669"/>
    <property type="project" value="UniProtKB-KW"/>
</dbReference>
<dbReference type="InterPro" id="IPR051316">
    <property type="entry name" value="Zinc-reg_GTPase_activator"/>
</dbReference>
<dbReference type="PANTHER" id="PTHR13748">
    <property type="entry name" value="COBW-RELATED"/>
    <property type="match status" value="1"/>
</dbReference>
<keyword evidence="9" id="KW-1185">Reference proteome</keyword>
<proteinExistence type="inferred from homology"/>
<feature type="domain" description="CobW C-terminal" evidence="7">
    <location>
        <begin position="235"/>
        <end position="316"/>
    </location>
</feature>
<evidence type="ECO:0000256" key="1">
    <source>
        <dbReference type="ARBA" id="ARBA00022741"/>
    </source>
</evidence>
<dbReference type="InterPro" id="IPR011629">
    <property type="entry name" value="CobW-like_C"/>
</dbReference>
<evidence type="ECO:0000256" key="2">
    <source>
        <dbReference type="ARBA" id="ARBA00022801"/>
    </source>
</evidence>
<dbReference type="Pfam" id="PF02492">
    <property type="entry name" value="cobW"/>
    <property type="match status" value="1"/>
</dbReference>
<dbReference type="Pfam" id="PF07683">
    <property type="entry name" value="CobW_C"/>
    <property type="match status" value="1"/>
</dbReference>
<dbReference type="InterPro" id="IPR027417">
    <property type="entry name" value="P-loop_NTPase"/>
</dbReference>
<evidence type="ECO:0000256" key="3">
    <source>
        <dbReference type="ARBA" id="ARBA00023186"/>
    </source>
</evidence>
<dbReference type="CDD" id="cd03112">
    <property type="entry name" value="CobW-like"/>
    <property type="match status" value="1"/>
</dbReference>
<feature type="domain" description="CobW/HypB/UreG nucleotide-binding" evidence="6">
    <location>
        <begin position="6"/>
        <end position="184"/>
    </location>
</feature>
<dbReference type="InterPro" id="IPR003495">
    <property type="entry name" value="CobW/HypB/UreG_nucleotide-bd"/>
</dbReference>
<dbReference type="SUPFAM" id="SSF52540">
    <property type="entry name" value="P-loop containing nucleoside triphosphate hydrolases"/>
    <property type="match status" value="1"/>
</dbReference>
<dbReference type="Gene3D" id="3.30.1220.10">
    <property type="entry name" value="CobW-like, C-terminal domain"/>
    <property type="match status" value="1"/>
</dbReference>
<evidence type="ECO:0000313" key="8">
    <source>
        <dbReference type="EMBL" id="MBD0382988.1"/>
    </source>
</evidence>
<dbReference type="Gene3D" id="3.40.50.300">
    <property type="entry name" value="P-loop containing nucleotide triphosphate hydrolases"/>
    <property type="match status" value="1"/>
</dbReference>
<dbReference type="Proteomes" id="UP000650466">
    <property type="component" value="Unassembled WGS sequence"/>
</dbReference>
<dbReference type="AlphaFoldDB" id="A0A926KVK1"/>
<dbReference type="InterPro" id="IPR036627">
    <property type="entry name" value="CobW-likC_sf"/>
</dbReference>
<dbReference type="GO" id="GO:0016787">
    <property type="term" value="F:hydrolase activity"/>
    <property type="evidence" value="ECO:0007669"/>
    <property type="project" value="UniProtKB-KW"/>
</dbReference>
<keyword evidence="1" id="KW-0547">Nucleotide-binding</keyword>
<dbReference type="SUPFAM" id="SSF90002">
    <property type="entry name" value="Hypothetical protein YjiA, C-terminal domain"/>
    <property type="match status" value="1"/>
</dbReference>
<comment type="similarity">
    <text evidence="4">Belongs to the SIMIBI class G3E GTPase family. ZNG1 subfamily.</text>
</comment>
<protein>
    <submittedName>
        <fullName evidence="8">GTP-binding protein</fullName>
    </submittedName>
</protein>
<evidence type="ECO:0000256" key="5">
    <source>
        <dbReference type="ARBA" id="ARBA00049117"/>
    </source>
</evidence>
<evidence type="ECO:0000259" key="7">
    <source>
        <dbReference type="Pfam" id="PF07683"/>
    </source>
</evidence>
<sequence length="318" mass="36180">MNTAIPIYILSGFLGSGKTTFLKKVIDFYTHAGKKPAVIMNEIGDVNLDGLLIDEEVPMAEILGGCVCCTNRGDLSMAILNIVRENSPDIIFIESTGIANPMEIIESVTDASLLLEVHLKSLITVVDAPHLLELVESNQKKKTLRLMEEQVRSANYLIINKMDRVGTDALIRLQSWLTQRNSHALIKPAEYCEVDFHLFDELSRNTDEPQKKLKKTFTTIQQEHHHSHDHVMAYTHYFDHPVSIDNFEQMISKLPKEVYRAKGILRLIDDAENITLFQYAYRELEFVKINPQAKVPNVAVFIGENFSKDHLIVQLHNL</sequence>
<keyword evidence="3" id="KW-0143">Chaperone</keyword>
<reference evidence="8" key="1">
    <citation type="submission" date="2020-09" db="EMBL/GenBank/DDBJ databases">
        <title>Draft Genome Sequence of Paenibacillus sp. WST5.</title>
        <authorList>
            <person name="Bao Z."/>
        </authorList>
    </citation>
    <scope>NUCLEOTIDE SEQUENCE</scope>
    <source>
        <strain evidence="8">WST5</strain>
    </source>
</reference>
<evidence type="ECO:0000256" key="4">
    <source>
        <dbReference type="ARBA" id="ARBA00034320"/>
    </source>
</evidence>
<dbReference type="GO" id="GO:0005737">
    <property type="term" value="C:cytoplasm"/>
    <property type="evidence" value="ECO:0007669"/>
    <property type="project" value="TreeGrafter"/>
</dbReference>
<evidence type="ECO:0000313" key="9">
    <source>
        <dbReference type="Proteomes" id="UP000650466"/>
    </source>
</evidence>
<dbReference type="PANTHER" id="PTHR13748:SF62">
    <property type="entry name" value="COBW DOMAIN-CONTAINING PROTEIN"/>
    <property type="match status" value="1"/>
</dbReference>
<organism evidence="8 9">
    <name type="scientific">Paenibacillus sedimenti</name>
    <dbReference type="NCBI Taxonomy" id="2770274"/>
    <lineage>
        <taxon>Bacteria</taxon>
        <taxon>Bacillati</taxon>
        <taxon>Bacillota</taxon>
        <taxon>Bacilli</taxon>
        <taxon>Bacillales</taxon>
        <taxon>Paenibacillaceae</taxon>
        <taxon>Paenibacillus</taxon>
    </lineage>
</organism>
<name>A0A926KVK1_9BACL</name>
<comment type="caution">
    <text evidence="8">The sequence shown here is derived from an EMBL/GenBank/DDBJ whole genome shotgun (WGS) entry which is preliminary data.</text>
</comment>
<comment type="catalytic activity">
    <reaction evidence="5">
        <text>GTP + H2O = GDP + phosphate + H(+)</text>
        <dbReference type="Rhea" id="RHEA:19669"/>
        <dbReference type="ChEBI" id="CHEBI:15377"/>
        <dbReference type="ChEBI" id="CHEBI:15378"/>
        <dbReference type="ChEBI" id="CHEBI:37565"/>
        <dbReference type="ChEBI" id="CHEBI:43474"/>
        <dbReference type="ChEBI" id="CHEBI:58189"/>
    </reaction>
    <physiologicalReaction direction="left-to-right" evidence="5">
        <dbReference type="Rhea" id="RHEA:19670"/>
    </physiologicalReaction>
</comment>